<dbReference type="InterPro" id="IPR012674">
    <property type="entry name" value="Calycin"/>
</dbReference>
<evidence type="ECO:0000313" key="2">
    <source>
        <dbReference type="Proteomes" id="UP001642464"/>
    </source>
</evidence>
<evidence type="ECO:0000313" key="1">
    <source>
        <dbReference type="EMBL" id="CAK9053638.1"/>
    </source>
</evidence>
<keyword evidence="2" id="KW-1185">Reference proteome</keyword>
<sequence>MAGSKGKRDTGKYLQKLYLLLRRLDQNRRQQILAGLSEVQRRELERWMLEYKSTQNHGDQVQALTPDWSRRAGASKFFSLRGAQEHLLFASIGKQRTPIKVAIVCAIVTTIITYLLYKVYVDSMLRRRSEHQEEEEVTKPKAVPKSPKRERSSKALAAKPDESKLCCYDGLMRFASSRGTVEAKASRPNFSGTWSCVKAEGDLDGLYAAMGLGYFARCALERAQWGAGHLSRTYEHQGDHVKLVQKATEETTQEFDINGTPQKVSQGDGVVIQTTSWDDEEEGVLLFETKDLLGCDPNSWTHCRQYLQGEELVIEVRGARGHRAVWTYHRALS</sequence>
<comment type="caution">
    <text evidence="1">The sequence shown here is derived from an EMBL/GenBank/DDBJ whole genome shotgun (WGS) entry which is preliminary data.</text>
</comment>
<reference evidence="1 2" key="1">
    <citation type="submission" date="2024-02" db="EMBL/GenBank/DDBJ databases">
        <authorList>
            <person name="Chen Y."/>
            <person name="Shah S."/>
            <person name="Dougan E. K."/>
            <person name="Thang M."/>
            <person name="Chan C."/>
        </authorList>
    </citation>
    <scope>NUCLEOTIDE SEQUENCE [LARGE SCALE GENOMIC DNA]</scope>
</reference>
<proteinExistence type="predicted"/>
<dbReference type="Proteomes" id="UP001642464">
    <property type="component" value="Unassembled WGS sequence"/>
</dbReference>
<protein>
    <submittedName>
        <fullName evidence="1">Uncharacterized protein</fullName>
    </submittedName>
</protein>
<accession>A0ABP0MQ88</accession>
<gene>
    <name evidence="1" type="ORF">SCF082_LOCUS29201</name>
</gene>
<dbReference type="EMBL" id="CAXAMM010023447">
    <property type="protein sequence ID" value="CAK9053638.1"/>
    <property type="molecule type" value="Genomic_DNA"/>
</dbReference>
<dbReference type="Gene3D" id="2.40.128.20">
    <property type="match status" value="1"/>
</dbReference>
<organism evidence="1 2">
    <name type="scientific">Durusdinium trenchii</name>
    <dbReference type="NCBI Taxonomy" id="1381693"/>
    <lineage>
        <taxon>Eukaryota</taxon>
        <taxon>Sar</taxon>
        <taxon>Alveolata</taxon>
        <taxon>Dinophyceae</taxon>
        <taxon>Suessiales</taxon>
        <taxon>Symbiodiniaceae</taxon>
        <taxon>Durusdinium</taxon>
    </lineage>
</organism>
<name>A0ABP0MQ88_9DINO</name>